<evidence type="ECO:0000256" key="1">
    <source>
        <dbReference type="SAM" id="MobiDB-lite"/>
    </source>
</evidence>
<dbReference type="EMBL" id="JBBMFV010000004">
    <property type="protein sequence ID" value="MEO3941746.1"/>
    <property type="molecule type" value="Genomic_DNA"/>
</dbReference>
<dbReference type="Proteomes" id="UP001448614">
    <property type="component" value="Unassembled WGS sequence"/>
</dbReference>
<reference evidence="2 3" key="1">
    <citation type="journal article" date="2024" name="Appl. Microbiol. Biotechnol.">
        <title>Biosynthetic gene clusters with biotechnological applications in novel Antarctic isolates from Actinomycetota.</title>
        <authorList>
            <person name="Bruna P."/>
            <person name="Nunez-Montero K."/>
            <person name="Contreras M.J."/>
            <person name="Leal K."/>
            <person name="Garcia M."/>
            <person name="Abanto M."/>
            <person name="Barrientos L."/>
        </authorList>
    </citation>
    <scope>NUCLEOTIDE SEQUENCE [LARGE SCALE GENOMIC DNA]</scope>
    <source>
        <strain evidence="2 3">Se16.17</strain>
    </source>
</reference>
<dbReference type="RefSeq" id="WP_026541980.1">
    <property type="nucleotide sequence ID" value="NZ_JBBMFV010000004.1"/>
</dbReference>
<protein>
    <submittedName>
        <fullName evidence="2">Uncharacterized protein</fullName>
    </submittedName>
</protein>
<keyword evidence="3" id="KW-1185">Reference proteome</keyword>
<sequence>MSNAPTTQDSPGTLLDAFVRDGAVTLSHSPESVEYLARSYEHPALPGRPFVRIMPEKLQAAEDLALETLQLAPRGSVNGFYGRRRSIGFPAWAMMNDPGNSHHALALVKDLQRVARKAKSKPGQAKDDATELAAYLGRSAPHFLPTFLEEIGRIYLRVQNAKLAAQFFGKAREAEDTHNLPIDEDRNREVFLEFALGGALSVKTLSEESRKLSRRLPAEEAYEAFLLLSVERVRGGLPPYTGISKDIIALSKAAGRDSTADEHELLAELMHLPATMEAPAAFWKSIIKRLAKVCRERRDIALVLGATIPNNVDQSLWLDFIRESHIDALLKSGEINAAQWLERFLGHDPATAPDLPGQLSLIQELAPLIRRQLAERGRQGGADVLAMAPYYLPDPDVLDCLLEHEIPLAKPTSYMHLFLYLRRENNTQELTFLLADPDWSEVFCEGVRYELRRHEKPEDWTFPNAEQRNFLAHPGIRLAMRKIGEDALPVPGDTLAELATKWHTLRLFQLDVLMPIVSDIIGGLDVPDMSHTLAEVLRSGIYDELGWDLLDQVVDTFRTKCQDPKCLGLHLSGVTFQESWPYVIVSNQQRAVVLGTHGVVADHVYSIPKKYPVSTWAQVRVQYVDGDVQVIWPTDSYPAVFVGYWLSKQQETFEMSSDAYWGLRNAAIPSLEAPQGGRLYGGKPFEAGTRRAPTTNEGSLLSDGKHYWLAKPEISFHNAYDPPTKWVEYDPSTGRLGRSSYPDFMAPAVSLEDRRPVRAMCEMFPAPEDFKDSPFGYRDGLKGQRAWVEGNTLHMERIDGVSGAIPVTARFGGSNAAIATLPGGAAMVIMGNALHSLDGAHVQAHTEHDSMVDFRRGTKASVSGIIQHFLKVRDNAGSLRLRETTPAQARLLLESAEAERGAATSKAEQKAVGFLIPKAHGQLVEGVIGIARGGKLLDGLLRGLRNLAKQTPSLVASSATVTEVETEPALDTDSEQPPAETSPLDTADDMWSAGLVGGWYDHRDANMAVTLDNVKTLGHRIDALNEMLGAKDSKKRLFRAFTKGSAPALTPEEAVTEVETAVSSKGRSGVWPSFLSSPQALIYRAASPMCPPSTRQRILALVEGLLRSGFIGDDRPDRLVRFSWPNVYNKRPKIMAAGSTVTVPLGSAAWETDASSHWVYWAVQIGGTELPPDWILHPTPAGPEPMSSAALEEAISLLKSGFTFTISRANVDALAGLTGLPEASCMVLLSGWWDFAVSNSEDPTQRISAADAKTTAALFADVPLGIKRTLLSAALPLDMSSCRLNGPAVERLAQEYNKHFGGQMAWDQDLAAKAASDLRGVKPMLKGVMEALRSDSRERLDVMGKDHVGPLLWLSYRLPAGHPIRGTLAGSWEAVRESVARSAGMEELAHDVKGALRRTLALPVGGEARVDTVGPFKVEYVPDHWYESRDSVSAAPAALTREHVGVLQAWLDADQGTSISPGVYVRPAVGQLVTLLSDDLDDLIHRLGSENATGFLQDPAVGAPEVLEKACAELGLSTDAGRLFLQLLALHDPSTKNVREWNGWTLAAYRKAGAELVDKALVLTAKRPRAGRELFLPGAWIKINDVDLPVEGWKAPMFGIKPMDRPHLPLGVLLPRMHVSALFERAWARYTSGDQPALEELTTGGKR</sequence>
<accession>A0ABV0GU21</accession>
<evidence type="ECO:0000313" key="2">
    <source>
        <dbReference type="EMBL" id="MEO3941746.1"/>
    </source>
</evidence>
<proteinExistence type="predicted"/>
<evidence type="ECO:0000313" key="3">
    <source>
        <dbReference type="Proteomes" id="UP001448614"/>
    </source>
</evidence>
<name>A0ABV0GU21_PAENI</name>
<gene>
    <name evidence="2" type="ORF">V3C41_11765</name>
</gene>
<comment type="caution">
    <text evidence="2">The sequence shown here is derived from an EMBL/GenBank/DDBJ whole genome shotgun (WGS) entry which is preliminary data.</text>
</comment>
<organism evidence="2 3">
    <name type="scientific">Paenarthrobacter nicotinovorans</name>
    <name type="common">Arthrobacter nicotinovorans</name>
    <dbReference type="NCBI Taxonomy" id="29320"/>
    <lineage>
        <taxon>Bacteria</taxon>
        <taxon>Bacillati</taxon>
        <taxon>Actinomycetota</taxon>
        <taxon>Actinomycetes</taxon>
        <taxon>Micrococcales</taxon>
        <taxon>Micrococcaceae</taxon>
        <taxon>Paenarthrobacter</taxon>
    </lineage>
</organism>
<feature type="region of interest" description="Disordered" evidence="1">
    <location>
        <begin position="957"/>
        <end position="987"/>
    </location>
</feature>
<feature type="compositionally biased region" description="Acidic residues" evidence="1">
    <location>
        <begin position="964"/>
        <end position="974"/>
    </location>
</feature>